<protein>
    <submittedName>
        <fullName evidence="2">Uncharacterized protein</fullName>
    </submittedName>
</protein>
<dbReference type="Proteomes" id="UP000317209">
    <property type="component" value="Unassembled WGS sequence"/>
</dbReference>
<dbReference type="EMBL" id="VFOX01000002">
    <property type="protein sequence ID" value="TQL82241.1"/>
    <property type="molecule type" value="Genomic_DNA"/>
</dbReference>
<sequence length="197" mass="20827">MISRGGDFVVAPTPRSVRATRATVLLLAVLVLCALTVHWFFFAGNLLPLLRPELDTGGATWRSLFGTYLLLVAAGCAVPVVAALTGLRSWGVWLTAQILTGVVAICFGLVIMFLILLAGIGFEPGESRPWHSGSVIPIGLVAIAPIVSCGILSNRLASWTEEDRAWRGRALGLSAVLLVVSIALAGLSTLFVHLDRG</sequence>
<keyword evidence="1" id="KW-0472">Membrane</keyword>
<evidence type="ECO:0000313" key="2">
    <source>
        <dbReference type="EMBL" id="TQL82241.1"/>
    </source>
</evidence>
<feature type="transmembrane region" description="Helical" evidence="1">
    <location>
        <begin position="64"/>
        <end position="87"/>
    </location>
</feature>
<dbReference type="AlphaFoldDB" id="A0A543BBK9"/>
<evidence type="ECO:0000256" key="1">
    <source>
        <dbReference type="SAM" id="Phobius"/>
    </source>
</evidence>
<feature type="transmembrane region" description="Helical" evidence="1">
    <location>
        <begin position="173"/>
        <end position="194"/>
    </location>
</feature>
<feature type="transmembrane region" description="Helical" evidence="1">
    <location>
        <begin position="99"/>
        <end position="122"/>
    </location>
</feature>
<feature type="transmembrane region" description="Helical" evidence="1">
    <location>
        <begin position="24"/>
        <end position="44"/>
    </location>
</feature>
<reference evidence="2 3" key="1">
    <citation type="submission" date="2019-06" db="EMBL/GenBank/DDBJ databases">
        <title>Sequencing the genomes of 1000 actinobacteria strains.</title>
        <authorList>
            <person name="Klenk H.-P."/>
        </authorList>
    </citation>
    <scope>NUCLEOTIDE SEQUENCE [LARGE SCALE GENOMIC DNA]</scope>
    <source>
        <strain evidence="2 3">DSM 20169</strain>
    </source>
</reference>
<keyword evidence="1" id="KW-0812">Transmembrane</keyword>
<gene>
    <name evidence="2" type="ORF">FB560_3725</name>
</gene>
<name>A0A543BBK9_9MICO</name>
<feature type="transmembrane region" description="Helical" evidence="1">
    <location>
        <begin position="134"/>
        <end position="152"/>
    </location>
</feature>
<comment type="caution">
    <text evidence="2">The sequence shown here is derived from an EMBL/GenBank/DDBJ whole genome shotgun (WGS) entry which is preliminary data.</text>
</comment>
<keyword evidence="1" id="KW-1133">Transmembrane helix</keyword>
<organism evidence="2 3">
    <name type="scientific">Microbacterium saperdae</name>
    <dbReference type="NCBI Taxonomy" id="69368"/>
    <lineage>
        <taxon>Bacteria</taxon>
        <taxon>Bacillati</taxon>
        <taxon>Actinomycetota</taxon>
        <taxon>Actinomycetes</taxon>
        <taxon>Micrococcales</taxon>
        <taxon>Microbacteriaceae</taxon>
        <taxon>Microbacterium</taxon>
    </lineage>
</organism>
<keyword evidence="3" id="KW-1185">Reference proteome</keyword>
<accession>A0A543BBK9</accession>
<proteinExistence type="predicted"/>
<evidence type="ECO:0000313" key="3">
    <source>
        <dbReference type="Proteomes" id="UP000317209"/>
    </source>
</evidence>